<evidence type="ECO:0008006" key="3">
    <source>
        <dbReference type="Google" id="ProtNLM"/>
    </source>
</evidence>
<gene>
    <name evidence="1" type="ordered locus">BC1002_6973</name>
</gene>
<dbReference type="EMBL" id="CP002016">
    <property type="protein sequence ID" value="ADG20762.1"/>
    <property type="molecule type" value="Genomic_DNA"/>
</dbReference>
<dbReference type="InterPro" id="IPR014513">
    <property type="entry name" value="UCP021525"/>
</dbReference>
<geneLocation type="plasmid" evidence="1 2">
    <name>pBC201</name>
</geneLocation>
<dbReference type="Gene3D" id="3.30.460.40">
    <property type="match status" value="1"/>
</dbReference>
<dbReference type="Proteomes" id="UP000002190">
    <property type="component" value="Plasmid pBC201"/>
</dbReference>
<name>D5WN83_PARAM</name>
<dbReference type="PIRSF" id="PIRSF021525">
    <property type="entry name" value="UCP021525"/>
    <property type="match status" value="1"/>
</dbReference>
<keyword evidence="1" id="KW-0614">Plasmid</keyword>
<accession>D5WN83</accession>
<dbReference type="eggNOG" id="COG4849">
    <property type="taxonomic scope" value="Bacteria"/>
</dbReference>
<proteinExistence type="predicted"/>
<dbReference type="HOGENOM" id="CLU_069344_1_0_4"/>
<organism evidence="1 2">
    <name type="scientific">Paraburkholderia atlantica</name>
    <dbReference type="NCBI Taxonomy" id="2654982"/>
    <lineage>
        <taxon>Bacteria</taxon>
        <taxon>Pseudomonadati</taxon>
        <taxon>Pseudomonadota</taxon>
        <taxon>Betaproteobacteria</taxon>
        <taxon>Burkholderiales</taxon>
        <taxon>Burkholderiaceae</taxon>
        <taxon>Paraburkholderia</taxon>
    </lineage>
</organism>
<evidence type="ECO:0000313" key="2">
    <source>
        <dbReference type="Proteomes" id="UP000002190"/>
    </source>
</evidence>
<protein>
    <recommendedName>
        <fullName evidence="3">Nucleotidyltransferase</fullName>
    </recommendedName>
</protein>
<dbReference type="KEGG" id="bge:BC1002_6973"/>
<evidence type="ECO:0000313" key="1">
    <source>
        <dbReference type="EMBL" id="ADG20762.1"/>
    </source>
</evidence>
<reference evidence="2" key="1">
    <citation type="submission" date="2010-04" db="EMBL/GenBank/DDBJ databases">
        <title>Complete sequence of plasmid 1 of Burkholderia sp. CCGE1002.</title>
        <authorList>
            <consortium name="US DOE Joint Genome Institute"/>
            <person name="Lucas S."/>
            <person name="Copeland A."/>
            <person name="Lapidus A."/>
            <person name="Cheng J.-F."/>
            <person name="Bruce D."/>
            <person name="Goodwin L."/>
            <person name="Pitluck S."/>
            <person name="Chertkov O."/>
            <person name="Detter J.C."/>
            <person name="Han C."/>
            <person name="Tapia R."/>
            <person name="Land M."/>
            <person name="Hauser L."/>
            <person name="Kyrpides N."/>
            <person name="Ovchinnikova G."/>
            <person name="Martinez-Romero E."/>
            <person name="Hernandez M.A.R."/>
            <person name="Tiedje J.M."/>
            <person name="Woyke T."/>
        </authorList>
    </citation>
    <scope>NUCLEOTIDE SEQUENCE [LARGE SCALE GENOMIC DNA]</scope>
    <source>
        <strain evidence="2">CCGE1002</strain>
        <plasmid evidence="2">pBC201</plasmid>
    </source>
</reference>
<dbReference type="InterPro" id="IPR014942">
    <property type="entry name" value="AbiEii"/>
</dbReference>
<dbReference type="Pfam" id="PF08843">
    <property type="entry name" value="AbiEii"/>
    <property type="match status" value="1"/>
</dbReference>
<dbReference type="AlphaFoldDB" id="D5WN83"/>
<sequence length="300" mass="32877">MNNISPLEPRSHRAFAPEMITLLREVAVAATARGIPWFVGGASARDMLLTHVHDIEPTRATADVDIGISIESWAGHEVLRAELLASGHFEQRGNATHRLHYRVPVTGVRTWLDVVPFGRIADDSGKIAWPPDQAIRMNVAGFEEALRAAVPVRMDANLVVPVASLPAQAMLKVIAWQDRHDVDRKDASDLLFLLAWYGEAGNLERLYADDGFDLIEQHDHDPDIGGAALLGRDMADIVTPEVSAQILAVLAPDNPSPLILTHMMASRMRIPGGDSAERTGQLFDAFRQEFLAAVQRRSGV</sequence>
<reference evidence="1 2" key="2">
    <citation type="journal article" date="2012" name="J. Bacteriol.">
        <title>Genome Sequences of Burkholderia sp. Strains CCGE1002 and H160, Isolated from Legume Nodules in Mexico and Brazil.</title>
        <authorList>
            <person name="Ormeno-Orrillo E."/>
            <person name="Rogel M.A."/>
            <person name="Chueire L.M."/>
            <person name="Tiedje J.M."/>
            <person name="Martinez-Romero E."/>
            <person name="Hungria M."/>
        </authorList>
    </citation>
    <scope>NUCLEOTIDE SEQUENCE [LARGE SCALE GENOMIC DNA]</scope>
    <source>
        <strain evidence="1 2">CCGE1002</strain>
        <plasmid evidence="2">pBC201</plasmid>
    </source>
</reference>